<dbReference type="STRING" id="231916.A0A409Y7B3"/>
<dbReference type="InParanoid" id="A0A409Y7B3"/>
<evidence type="ECO:0000313" key="2">
    <source>
        <dbReference type="Proteomes" id="UP000284706"/>
    </source>
</evidence>
<evidence type="ECO:0000313" key="1">
    <source>
        <dbReference type="EMBL" id="PPQ98927.1"/>
    </source>
</evidence>
<protein>
    <submittedName>
        <fullName evidence="1">Uncharacterized protein</fullName>
    </submittedName>
</protein>
<reference evidence="1 2" key="1">
    <citation type="journal article" date="2018" name="Evol. Lett.">
        <title>Horizontal gene cluster transfer increased hallucinogenic mushroom diversity.</title>
        <authorList>
            <person name="Reynolds H.T."/>
            <person name="Vijayakumar V."/>
            <person name="Gluck-Thaler E."/>
            <person name="Korotkin H.B."/>
            <person name="Matheny P.B."/>
            <person name="Slot J.C."/>
        </authorList>
    </citation>
    <scope>NUCLEOTIDE SEQUENCE [LARGE SCALE GENOMIC DNA]</scope>
    <source>
        <strain evidence="1 2">SRW20</strain>
    </source>
</reference>
<dbReference type="EMBL" id="NHYE01001088">
    <property type="protein sequence ID" value="PPQ98927.1"/>
    <property type="molecule type" value="Genomic_DNA"/>
</dbReference>
<sequence length="75" mass="8571">MERMAPLAFGLGARFNATRYEDAINHITLTMVAYALIDPQNYIRYKYASFPPSHKNFPEFIPLDWNSFNSLSPGA</sequence>
<accession>A0A409Y7B3</accession>
<dbReference type="OrthoDB" id="5823761at2759"/>
<proteinExistence type="predicted"/>
<organism evidence="1 2">
    <name type="scientific">Gymnopilus dilepis</name>
    <dbReference type="NCBI Taxonomy" id="231916"/>
    <lineage>
        <taxon>Eukaryota</taxon>
        <taxon>Fungi</taxon>
        <taxon>Dikarya</taxon>
        <taxon>Basidiomycota</taxon>
        <taxon>Agaricomycotina</taxon>
        <taxon>Agaricomycetes</taxon>
        <taxon>Agaricomycetidae</taxon>
        <taxon>Agaricales</taxon>
        <taxon>Agaricineae</taxon>
        <taxon>Hymenogastraceae</taxon>
        <taxon>Gymnopilus</taxon>
    </lineage>
</organism>
<keyword evidence="2" id="KW-1185">Reference proteome</keyword>
<name>A0A409Y7B3_9AGAR</name>
<dbReference type="Proteomes" id="UP000284706">
    <property type="component" value="Unassembled WGS sequence"/>
</dbReference>
<gene>
    <name evidence="1" type="ORF">CVT26_014314</name>
</gene>
<comment type="caution">
    <text evidence="1">The sequence shown here is derived from an EMBL/GenBank/DDBJ whole genome shotgun (WGS) entry which is preliminary data.</text>
</comment>
<dbReference type="AlphaFoldDB" id="A0A409Y7B3"/>